<organism evidence="2 3">
    <name type="scientific">Artemisia annua</name>
    <name type="common">Sweet wormwood</name>
    <dbReference type="NCBI Taxonomy" id="35608"/>
    <lineage>
        <taxon>Eukaryota</taxon>
        <taxon>Viridiplantae</taxon>
        <taxon>Streptophyta</taxon>
        <taxon>Embryophyta</taxon>
        <taxon>Tracheophyta</taxon>
        <taxon>Spermatophyta</taxon>
        <taxon>Magnoliopsida</taxon>
        <taxon>eudicotyledons</taxon>
        <taxon>Gunneridae</taxon>
        <taxon>Pentapetalae</taxon>
        <taxon>asterids</taxon>
        <taxon>campanulids</taxon>
        <taxon>Asterales</taxon>
        <taxon>Asteraceae</taxon>
        <taxon>Asteroideae</taxon>
        <taxon>Anthemideae</taxon>
        <taxon>Artemisiinae</taxon>
        <taxon>Artemisia</taxon>
    </lineage>
</organism>
<protein>
    <recommendedName>
        <fullName evidence="1">Helitron helicase-like domain-containing protein</fullName>
    </recommendedName>
</protein>
<accession>A0A2U1KKZ8</accession>
<dbReference type="STRING" id="35608.A0A2U1KKZ8"/>
<evidence type="ECO:0000259" key="1">
    <source>
        <dbReference type="Pfam" id="PF14214"/>
    </source>
</evidence>
<dbReference type="InterPro" id="IPR025476">
    <property type="entry name" value="Helitron_helicase-like"/>
</dbReference>
<dbReference type="AlphaFoldDB" id="A0A2U1KKZ8"/>
<name>A0A2U1KKZ8_ARTAN</name>
<dbReference type="OrthoDB" id="1928976at2759"/>
<dbReference type="PANTHER" id="PTHR45786">
    <property type="entry name" value="DNA BINDING PROTEIN-LIKE"/>
    <property type="match status" value="1"/>
</dbReference>
<gene>
    <name evidence="2" type="ORF">CTI12_AA591910</name>
</gene>
<sequence length="235" mass="27556">MDTGLHDEHSEIPSLSDILNKTLFIQSTTIINESGNIQSFCGLRMSQIVGPSTGTLSQRAAKKPHLELHMHLQIPYHNNKGVRKTKRPFVTMKEYYSYIIQQRNNQGTTLVRGGRLFQQFLVDAYAAVEEQRLSWTRQNQDTLRMDLYHNLCDVVTREWTHAISESSVWMFGPQLRDIFVTILLFCDVSKPLKLWEENWQFLSEDILYKKKKMFDYPDLELTDEQLRNYCLVESC</sequence>
<dbReference type="EMBL" id="PKPP01016775">
    <property type="protein sequence ID" value="PWA37435.1"/>
    <property type="molecule type" value="Genomic_DNA"/>
</dbReference>
<evidence type="ECO:0000313" key="2">
    <source>
        <dbReference type="EMBL" id="PWA37435.1"/>
    </source>
</evidence>
<dbReference type="Proteomes" id="UP000245207">
    <property type="component" value="Unassembled WGS sequence"/>
</dbReference>
<dbReference type="Pfam" id="PF14214">
    <property type="entry name" value="Helitron_like_N"/>
    <property type="match status" value="1"/>
</dbReference>
<comment type="caution">
    <text evidence="2">The sequence shown here is derived from an EMBL/GenBank/DDBJ whole genome shotgun (WGS) entry which is preliminary data.</text>
</comment>
<reference evidence="2 3" key="1">
    <citation type="journal article" date="2018" name="Mol. Plant">
        <title>The genome of Artemisia annua provides insight into the evolution of Asteraceae family and artemisinin biosynthesis.</title>
        <authorList>
            <person name="Shen Q."/>
            <person name="Zhang L."/>
            <person name="Liao Z."/>
            <person name="Wang S."/>
            <person name="Yan T."/>
            <person name="Shi P."/>
            <person name="Liu M."/>
            <person name="Fu X."/>
            <person name="Pan Q."/>
            <person name="Wang Y."/>
            <person name="Lv Z."/>
            <person name="Lu X."/>
            <person name="Zhang F."/>
            <person name="Jiang W."/>
            <person name="Ma Y."/>
            <person name="Chen M."/>
            <person name="Hao X."/>
            <person name="Li L."/>
            <person name="Tang Y."/>
            <person name="Lv G."/>
            <person name="Zhou Y."/>
            <person name="Sun X."/>
            <person name="Brodelius P.E."/>
            <person name="Rose J.K.C."/>
            <person name="Tang K."/>
        </authorList>
    </citation>
    <scope>NUCLEOTIDE SEQUENCE [LARGE SCALE GENOMIC DNA]</scope>
    <source>
        <strain evidence="3">cv. Huhao1</strain>
        <tissue evidence="2">Leaf</tissue>
    </source>
</reference>
<feature type="domain" description="Helitron helicase-like" evidence="1">
    <location>
        <begin position="95"/>
        <end position="158"/>
    </location>
</feature>
<evidence type="ECO:0000313" key="3">
    <source>
        <dbReference type="Proteomes" id="UP000245207"/>
    </source>
</evidence>
<keyword evidence="3" id="KW-1185">Reference proteome</keyword>
<proteinExistence type="predicted"/>
<dbReference type="PANTHER" id="PTHR45786:SF74">
    <property type="entry name" value="ATP-DEPENDENT DNA HELICASE"/>
    <property type="match status" value="1"/>
</dbReference>